<evidence type="ECO:0000256" key="7">
    <source>
        <dbReference type="ARBA" id="ARBA00023086"/>
    </source>
</evidence>
<sequence>MAPVNSLADVEGVLRQIRNVDLSDSSIEETLKGFVYAGFNAVEMWKIIGSTPGFEPKDIVLLICACLQKGYGLKKFSSKVKQATAKNTIDAIVIKYNIKPTSKESSDPTLQRIVSTSGIIAFNCYLHVQSKGRLNLAVPAASLGLKCPDVVGCSFINSIIGTTTETSVWEPVLIVNEYLQAQITMKTMSEENKKAQNITTVAEAMLKNRAFSEAARSSPIIPSGDDRMVLLNYFRTTDYNFSPLSRKPDDVSPGVFDDLKLIHQTLFTPEFRVQYQPIGKIGTLMKTCSQAEFPAKLTVTYFNLA</sequence>
<accession>A0A481T0X3</accession>
<evidence type="ECO:0000256" key="4">
    <source>
        <dbReference type="ARBA" id="ARBA00022561"/>
    </source>
</evidence>
<reference evidence="10" key="1">
    <citation type="submission" date="2019-01" db="EMBL/GenBank/DDBJ databases">
        <title>Complete sequence of a tenuivirus from black medic (Medicago lupulina L.).</title>
        <authorList>
            <person name="Gaafar Y.Z.A."/>
            <person name="Richert-Poggeler K.R."/>
            <person name="Vetten H.J."/>
            <person name="Ziebell H."/>
        </authorList>
    </citation>
    <scope>NUCLEOTIDE SEQUENCE</scope>
    <source>
        <strain evidence="10">JKI 29327</strain>
    </source>
</reference>
<dbReference type="GO" id="GO:0003723">
    <property type="term" value="F:RNA binding"/>
    <property type="evidence" value="ECO:0007669"/>
    <property type="project" value="UniProtKB-KW"/>
</dbReference>
<keyword evidence="6" id="KW-0694">RNA-binding</keyword>
<name>A0A481T0X3_9VIRU</name>
<organism evidence="10">
    <name type="scientific">Melon chlorotic spot virus</name>
    <dbReference type="NCBI Taxonomy" id="2479459"/>
    <lineage>
        <taxon>Viruses</taxon>
        <taxon>Riboviria</taxon>
        <taxon>Orthornavirae</taxon>
        <taxon>Negarnaviricota</taxon>
        <taxon>Polyploviricotina</taxon>
        <taxon>Bunyaviricetes</taxon>
        <taxon>Hareavirales</taxon>
        <taxon>Phenuiviridae</taxon>
        <taxon>Mechlorovirus</taxon>
        <taxon>Mechlorovirus cucumeris</taxon>
    </lineage>
</organism>
<evidence type="ECO:0000256" key="3">
    <source>
        <dbReference type="ARBA" id="ARBA00014389"/>
    </source>
</evidence>
<evidence type="ECO:0000256" key="6">
    <source>
        <dbReference type="ARBA" id="ARBA00022884"/>
    </source>
</evidence>
<dbReference type="Pfam" id="PF05733">
    <property type="entry name" value="Tenui_N"/>
    <property type="match status" value="1"/>
</dbReference>
<evidence type="ECO:0000256" key="5">
    <source>
        <dbReference type="ARBA" id="ARBA00022844"/>
    </source>
</evidence>
<dbReference type="EMBL" id="MK450514">
    <property type="protein sequence ID" value="QBH74608.1"/>
    <property type="molecule type" value="Genomic_RNA"/>
</dbReference>
<dbReference type="InterPro" id="IPR009522">
    <property type="entry name" value="Capsid_Phlebovir/Tenuivir"/>
</dbReference>
<evidence type="ECO:0000256" key="2">
    <source>
        <dbReference type="ARBA" id="ARBA00004328"/>
    </source>
</evidence>
<evidence type="ECO:0000256" key="1">
    <source>
        <dbReference type="ARBA" id="ARBA00004192"/>
    </source>
</evidence>
<evidence type="ECO:0000313" key="10">
    <source>
        <dbReference type="EMBL" id="QBH74608.1"/>
    </source>
</evidence>
<keyword evidence="8" id="KW-1035">Host cytoplasm</keyword>
<comment type="subcellular location">
    <subcellularLocation>
        <location evidence="1">Host cytoplasm</location>
    </subcellularLocation>
    <subcellularLocation>
        <location evidence="2">Virion</location>
    </subcellularLocation>
</comment>
<dbReference type="GO" id="GO:0019013">
    <property type="term" value="C:viral nucleocapsid"/>
    <property type="evidence" value="ECO:0007669"/>
    <property type="project" value="UniProtKB-KW"/>
</dbReference>
<dbReference type="GO" id="GO:0030430">
    <property type="term" value="C:host cell cytoplasm"/>
    <property type="evidence" value="ECO:0007669"/>
    <property type="project" value="UniProtKB-SubCell"/>
</dbReference>
<proteinExistence type="predicted"/>
<keyword evidence="4" id="KW-0167">Capsid protein</keyword>
<evidence type="ECO:0000256" key="8">
    <source>
        <dbReference type="ARBA" id="ARBA00023200"/>
    </source>
</evidence>
<protein>
    <recommendedName>
        <fullName evidence="3">Nucleoprotein</fullName>
    </recommendedName>
    <alternativeName>
        <fullName evidence="9">Nucleocapsid protein</fullName>
    </alternativeName>
</protein>
<evidence type="ECO:0000256" key="9">
    <source>
        <dbReference type="ARBA" id="ARBA00033344"/>
    </source>
</evidence>
<keyword evidence="5" id="KW-0946">Virion</keyword>
<keyword evidence="7 10" id="KW-0543">Viral nucleoprotein</keyword>